<keyword evidence="2" id="KW-1185">Reference proteome</keyword>
<proteinExistence type="predicted"/>
<gene>
    <name evidence="1" type="ORF">CCGE525_06360</name>
</gene>
<protein>
    <recommendedName>
        <fullName evidence="3">DUF4304 domain-containing protein</fullName>
    </recommendedName>
</protein>
<evidence type="ECO:0000313" key="1">
    <source>
        <dbReference type="EMBL" id="AYG58476.1"/>
    </source>
</evidence>
<reference evidence="1 2" key="1">
    <citation type="submission" date="2018-10" db="EMBL/GenBank/DDBJ databases">
        <title>Rhizobium etli, R. leguminosarum and a new Rhizobium genospecies from Phaseolus dumosus.</title>
        <authorList>
            <person name="Ramirez-Puebla S.T."/>
            <person name="Rogel-Hernandez M.A."/>
            <person name="Guerrero G."/>
            <person name="Ormeno-Orrillo E."/>
            <person name="Martinez-Romero J.C."/>
            <person name="Negrete-Yankelevich S."/>
            <person name="Martinez-Romero E."/>
        </authorList>
    </citation>
    <scope>NUCLEOTIDE SEQUENCE [LARGE SCALE GENOMIC DNA]</scope>
    <source>
        <strain evidence="1 2">CCGE525</strain>
    </source>
</reference>
<dbReference type="KEGG" id="rjg:CCGE525_06360"/>
<dbReference type="OrthoDB" id="1767513at2"/>
<accession>A0A387FUD8</accession>
<sequence length="218" mass="24605">MGITPNGIDHNRIIALVAKKRLGELGLLRKGRSRTWYKDNGWWISLVEFQPSNWDRGTYLNVGVTWLWNPKAYFSFDQGGRLEPFAKAENEDLFFEEVERLAVVAAAEINYFRQQFCSIEAVAAHLTRLEKISIWDHFHAGISAGLVGDESLSCSEFEKVISAPAHAPWVYKLQSKAEGFSKAAMSPERFHSLIRSEIGSARSLLKLPRIADPFAPPL</sequence>
<dbReference type="Proteomes" id="UP000282195">
    <property type="component" value="Chromosome"/>
</dbReference>
<name>A0A387FUD8_9HYPH</name>
<dbReference type="AlphaFoldDB" id="A0A387FUD8"/>
<evidence type="ECO:0000313" key="2">
    <source>
        <dbReference type="Proteomes" id="UP000282195"/>
    </source>
</evidence>
<dbReference type="RefSeq" id="WP_120703550.1">
    <property type="nucleotide sequence ID" value="NZ_CP032694.1"/>
</dbReference>
<evidence type="ECO:0008006" key="3">
    <source>
        <dbReference type="Google" id="ProtNLM"/>
    </source>
</evidence>
<organism evidence="1 2">
    <name type="scientific">Rhizobium jaguaris</name>
    <dbReference type="NCBI Taxonomy" id="1312183"/>
    <lineage>
        <taxon>Bacteria</taxon>
        <taxon>Pseudomonadati</taxon>
        <taxon>Pseudomonadota</taxon>
        <taxon>Alphaproteobacteria</taxon>
        <taxon>Hyphomicrobiales</taxon>
        <taxon>Rhizobiaceae</taxon>
        <taxon>Rhizobium/Agrobacterium group</taxon>
        <taxon>Rhizobium</taxon>
    </lineage>
</organism>
<dbReference type="EMBL" id="CP032694">
    <property type="protein sequence ID" value="AYG58476.1"/>
    <property type="molecule type" value="Genomic_DNA"/>
</dbReference>